<accession>A0A150WV91</accession>
<organism evidence="2 3">
    <name type="scientific">Bdellovibrio bacteriovorus</name>
    <dbReference type="NCBI Taxonomy" id="959"/>
    <lineage>
        <taxon>Bacteria</taxon>
        <taxon>Pseudomonadati</taxon>
        <taxon>Bdellovibrionota</taxon>
        <taxon>Bdellovibrionia</taxon>
        <taxon>Bdellovibrionales</taxon>
        <taxon>Pseudobdellovibrionaceae</taxon>
        <taxon>Bdellovibrio</taxon>
    </lineage>
</organism>
<dbReference type="PROSITE" id="PS51257">
    <property type="entry name" value="PROKAR_LIPOPROTEIN"/>
    <property type="match status" value="1"/>
</dbReference>
<reference evidence="2 3" key="1">
    <citation type="submission" date="2016-03" db="EMBL/GenBank/DDBJ databases">
        <authorList>
            <person name="Ploux O."/>
        </authorList>
    </citation>
    <scope>NUCLEOTIDE SEQUENCE [LARGE SCALE GENOMIC DNA]</scope>
    <source>
        <strain evidence="2 3">BER2</strain>
    </source>
</reference>
<dbReference type="OrthoDB" id="5294482at2"/>
<feature type="chain" id="PRO_5007573780" description="Ig-like domain-containing protein" evidence="1">
    <location>
        <begin position="20"/>
        <end position="184"/>
    </location>
</feature>
<evidence type="ECO:0000313" key="3">
    <source>
        <dbReference type="Proteomes" id="UP000075391"/>
    </source>
</evidence>
<dbReference type="RefSeq" id="WP_063242850.1">
    <property type="nucleotide sequence ID" value="NZ_LUKF01000002.1"/>
</dbReference>
<dbReference type="Proteomes" id="UP000075391">
    <property type="component" value="Unassembled WGS sequence"/>
</dbReference>
<keyword evidence="1" id="KW-0732">Signal</keyword>
<name>A0A150WV91_BDEBC</name>
<evidence type="ECO:0008006" key="4">
    <source>
        <dbReference type="Google" id="ProtNLM"/>
    </source>
</evidence>
<gene>
    <name evidence="2" type="ORF">AZI85_14400</name>
</gene>
<protein>
    <recommendedName>
        <fullName evidence="4">Ig-like domain-containing protein</fullName>
    </recommendedName>
</protein>
<comment type="caution">
    <text evidence="2">The sequence shown here is derived from an EMBL/GenBank/DDBJ whole genome shotgun (WGS) entry which is preliminary data.</text>
</comment>
<feature type="signal peptide" evidence="1">
    <location>
        <begin position="1"/>
        <end position="19"/>
    </location>
</feature>
<proteinExistence type="predicted"/>
<dbReference type="AlphaFoldDB" id="A0A150WV91"/>
<dbReference type="EMBL" id="LUKF01000002">
    <property type="protein sequence ID" value="KYG70373.1"/>
    <property type="molecule type" value="Genomic_DNA"/>
</dbReference>
<sequence>MKKTLAVLFLLVAGNIAQAAPYYTGVGCNEEGTRCTFGKPSGRVLNWSKKGTVQELGERCEKFIANIDARKNEIAKSQRVELKYKNFTYRWTNDVQEDGRAKIVCSVELHSELADVKFDSKIVKKFYWVCENKDQGGVCAHYFDECESARDEALRDSSVLDATIYRGASLLQGSICEIVTVKLK</sequence>
<evidence type="ECO:0000256" key="1">
    <source>
        <dbReference type="SAM" id="SignalP"/>
    </source>
</evidence>
<evidence type="ECO:0000313" key="2">
    <source>
        <dbReference type="EMBL" id="KYG70373.1"/>
    </source>
</evidence>